<dbReference type="AlphaFoldDB" id="A0A1C3XSS4"/>
<accession>A0A1C3XSS4</accession>
<gene>
    <name evidence="2" type="ORF">GA0061098_103843</name>
</gene>
<evidence type="ECO:0000256" key="1">
    <source>
        <dbReference type="SAM" id="MobiDB-lite"/>
    </source>
</evidence>
<feature type="region of interest" description="Disordered" evidence="1">
    <location>
        <begin position="56"/>
        <end position="77"/>
    </location>
</feature>
<proteinExistence type="predicted"/>
<evidence type="ECO:0000313" key="3">
    <source>
        <dbReference type="Proteomes" id="UP000199184"/>
    </source>
</evidence>
<protein>
    <submittedName>
        <fullName evidence="2">Uncharacterized protein</fullName>
    </submittedName>
</protein>
<feature type="compositionally biased region" description="Basic and acidic residues" evidence="1">
    <location>
        <begin position="59"/>
        <end position="71"/>
    </location>
</feature>
<name>A0A1C3XSS4_9BRAD</name>
<keyword evidence="3" id="KW-1185">Reference proteome</keyword>
<dbReference type="EMBL" id="FMAI01000038">
    <property type="protein sequence ID" value="SCB55313.1"/>
    <property type="molecule type" value="Genomic_DNA"/>
</dbReference>
<reference evidence="3" key="1">
    <citation type="submission" date="2016-08" db="EMBL/GenBank/DDBJ databases">
        <authorList>
            <person name="Varghese N."/>
            <person name="Submissions Spin"/>
        </authorList>
    </citation>
    <scope>NUCLEOTIDE SEQUENCE [LARGE SCALE GENOMIC DNA]</scope>
    <source>
        <strain evidence="3">ERR11</strain>
    </source>
</reference>
<organism evidence="2 3">
    <name type="scientific">Bradyrhizobium shewense</name>
    <dbReference type="NCBI Taxonomy" id="1761772"/>
    <lineage>
        <taxon>Bacteria</taxon>
        <taxon>Pseudomonadati</taxon>
        <taxon>Pseudomonadota</taxon>
        <taxon>Alphaproteobacteria</taxon>
        <taxon>Hyphomicrobiales</taxon>
        <taxon>Nitrobacteraceae</taxon>
        <taxon>Bradyrhizobium</taxon>
    </lineage>
</organism>
<sequence>MDMGVGVVVPVRMVMSRRMVMGMTVSMVVMMGVGRGGNHAETLYYNITPVHDPGVIPGRLEEPNPESRDSQVRNCAP</sequence>
<evidence type="ECO:0000313" key="2">
    <source>
        <dbReference type="EMBL" id="SCB55313.1"/>
    </source>
</evidence>
<dbReference type="Proteomes" id="UP000199184">
    <property type="component" value="Unassembled WGS sequence"/>
</dbReference>